<keyword evidence="1" id="KW-0175">Coiled coil</keyword>
<proteinExistence type="predicted"/>
<dbReference type="PANTHER" id="PTHR10098:SF112">
    <property type="entry name" value="SLR0380 PROTEIN"/>
    <property type="match status" value="1"/>
</dbReference>
<dbReference type="AlphaFoldDB" id="A0A7D7LAB5"/>
<dbReference type="KEGG" id="ned:HUN01_02270"/>
<evidence type="ECO:0000256" key="1">
    <source>
        <dbReference type="SAM" id="Coils"/>
    </source>
</evidence>
<organism evidence="4 5">
    <name type="scientific">Nostoc edaphicum CCNP1411</name>
    <dbReference type="NCBI Taxonomy" id="1472755"/>
    <lineage>
        <taxon>Bacteria</taxon>
        <taxon>Bacillati</taxon>
        <taxon>Cyanobacteriota</taxon>
        <taxon>Cyanophyceae</taxon>
        <taxon>Nostocales</taxon>
        <taxon>Nostocaceae</taxon>
        <taxon>Nostoc</taxon>
    </lineage>
</organism>
<dbReference type="Proteomes" id="UP000514713">
    <property type="component" value="Plasmid pNe_5"/>
</dbReference>
<accession>A0A7D7LAB5</accession>
<keyword evidence="2" id="KW-0732">Signal</keyword>
<evidence type="ECO:0000259" key="3">
    <source>
        <dbReference type="Pfam" id="PF12770"/>
    </source>
</evidence>
<dbReference type="EMBL" id="CP054697">
    <property type="protein sequence ID" value="QMS86449.1"/>
    <property type="molecule type" value="Genomic_DNA"/>
</dbReference>
<feature type="coiled-coil region" evidence="1">
    <location>
        <begin position="29"/>
        <end position="76"/>
    </location>
</feature>
<dbReference type="InterPro" id="IPR024983">
    <property type="entry name" value="CHAT_dom"/>
</dbReference>
<feature type="signal peptide" evidence="2">
    <location>
        <begin position="1"/>
        <end position="29"/>
    </location>
</feature>
<evidence type="ECO:0000313" key="4">
    <source>
        <dbReference type="EMBL" id="QMS86449.1"/>
    </source>
</evidence>
<dbReference type="RefSeq" id="WP_181927280.1">
    <property type="nucleotide sequence ID" value="NZ_CP054697.1"/>
</dbReference>
<dbReference type="InterPro" id="IPR011990">
    <property type="entry name" value="TPR-like_helical_dom_sf"/>
</dbReference>
<name>A0A7D7LAB5_9NOSO</name>
<dbReference type="SUPFAM" id="SSF48452">
    <property type="entry name" value="TPR-like"/>
    <property type="match status" value="2"/>
</dbReference>
<evidence type="ECO:0000313" key="5">
    <source>
        <dbReference type="Proteomes" id="UP000514713"/>
    </source>
</evidence>
<keyword evidence="5" id="KW-1185">Reference proteome</keyword>
<protein>
    <submittedName>
        <fullName evidence="4">CHAT domain-containing protein</fullName>
    </submittedName>
</protein>
<keyword evidence="4" id="KW-0614">Plasmid</keyword>
<dbReference type="Pfam" id="PF12770">
    <property type="entry name" value="CHAT"/>
    <property type="match status" value="1"/>
</dbReference>
<feature type="chain" id="PRO_5028981833" evidence="2">
    <location>
        <begin position="30"/>
        <end position="834"/>
    </location>
</feature>
<gene>
    <name evidence="4" type="ORF">HUN01_02270</name>
</gene>
<geneLocation type="plasmid" evidence="5">
    <name>pne_5</name>
</geneLocation>
<evidence type="ECO:0000256" key="2">
    <source>
        <dbReference type="SAM" id="SignalP"/>
    </source>
</evidence>
<feature type="domain" description="CHAT" evidence="3">
    <location>
        <begin position="557"/>
        <end position="832"/>
    </location>
</feature>
<reference evidence="5" key="1">
    <citation type="submission" date="2020-06" db="EMBL/GenBank/DDBJ databases">
        <title>Nostoc edaphicum CCNP1411 genome.</title>
        <authorList>
            <person name="Fidor A."/>
            <person name="Grabski M."/>
            <person name="Gawor J."/>
            <person name="Gromadka R."/>
            <person name="Wegrzyn G."/>
            <person name="Mazur-Marzec H."/>
        </authorList>
    </citation>
    <scope>NUCLEOTIDE SEQUENCE [LARGE SCALE GENOMIC DNA]</scope>
    <source>
        <strain evidence="5">CCNP1411</strain>
        <plasmid evidence="5">pne_5</plasmid>
    </source>
</reference>
<dbReference type="Gene3D" id="1.25.40.10">
    <property type="entry name" value="Tetratricopeptide repeat domain"/>
    <property type="match status" value="2"/>
</dbReference>
<sequence>MILPQCCFKYLFSGVLALSIILVQSSSPAQTLKEEKELLKNQAVSLTSSGHEQLALDRANDALKSWQESNKIYRQLNDQEGITVSLINQNLAFQALGLHKEACNKLLEALNFNTNLGICDTTLQQLALAEKEQLTTLIGKQKATSVNLLGLQNLGEVLRILGKLNESETVLQETLTLAKLVSSSRISDIYLSLGNIEQTIYQQLQDKYSWIEEPLFREQIANIIPQKAQKSLLYYQTLENIPDISKSAKLQAQLNHLTLLISWGKWLSHQPNQANLHQKVNQQIRVLVNQIDENSSAFLELSPEPSIHARLNFANNLSQIPDEQLKSVAIRYAKLALKMAETINSIRWLSYSFGTLGKLSTQTEQKQAYFKKALGFAQSIRSSDIAYQWQQQLGLIYQKQGKTELAIQNYNAAIANMTQVRDSFLSSNRDLQFSFQEEMEPAYRNYMRLLLASPSPDLKKVIQVNQGLQIARLENFLRCGKLDIVALNQLQNLKNVPSVINIIDLEDTIEIIVQSPNGLLHHHSVDSKLVRFQVNQLLEALQSEKLININESAITHYSQKIYESLITPIKRYIPSSGTLVFTLDKSFQSLPMGLLYDGKDYLIEHYSIAGTVGSRVRQPRILHENQMVALIAGLSKISPSYIDKNAPKNMGNLPPSKQELENVEKQTKSSVALLDDKFTFKRFKEELTQNNFPIVHITTHGQFSSDPLKTVLVAYDKLINIRDFDSLIRDKTENSQDAIELLVLSACETAKGNKQSVMGIAGIAAQAGARSTVATLWRVDANSTALLMQEFYKGLNNGLPKAEALRQAQLSLLSNPQYQKSYYWAPFLLVGSWL</sequence>
<dbReference type="PANTHER" id="PTHR10098">
    <property type="entry name" value="RAPSYN-RELATED"/>
    <property type="match status" value="1"/>
</dbReference>